<evidence type="ECO:0000256" key="4">
    <source>
        <dbReference type="ARBA" id="ARBA00022490"/>
    </source>
</evidence>
<name>A0ABW6A0Z1_9BACT</name>
<dbReference type="HAMAP" id="MF_01114">
    <property type="entry name" value="RecX"/>
    <property type="match status" value="1"/>
</dbReference>
<keyword evidence="4 5" id="KW-0963">Cytoplasm</keyword>
<dbReference type="InterPro" id="IPR053925">
    <property type="entry name" value="RecX_HTH_3rd"/>
</dbReference>
<gene>
    <name evidence="5" type="primary">recX</name>
    <name evidence="8" type="ORF">ACFS6H_04500</name>
</gene>
<dbReference type="InterPro" id="IPR036388">
    <property type="entry name" value="WH-like_DNA-bd_sf"/>
</dbReference>
<comment type="subcellular location">
    <subcellularLocation>
        <location evidence="1 5">Cytoplasm</location>
    </subcellularLocation>
</comment>
<feature type="domain" description="RecX third three-helical" evidence="7">
    <location>
        <begin position="104"/>
        <end position="151"/>
    </location>
</feature>
<dbReference type="InterPro" id="IPR053924">
    <property type="entry name" value="RecX_HTH_2nd"/>
</dbReference>
<protein>
    <recommendedName>
        <fullName evidence="3 5">Regulatory protein RecX</fullName>
    </recommendedName>
</protein>
<evidence type="ECO:0000256" key="2">
    <source>
        <dbReference type="ARBA" id="ARBA00009695"/>
    </source>
</evidence>
<feature type="domain" description="RecX second three-helical" evidence="6">
    <location>
        <begin position="57"/>
        <end position="98"/>
    </location>
</feature>
<accession>A0ABW6A0Z1</accession>
<comment type="similarity">
    <text evidence="2 5">Belongs to the RecX family.</text>
</comment>
<sequence length="157" mass="18769">MFKKQLTPEQALQRLKQYCAYQERCHAEVVDKLYQLGVWKKEHDAIIATLIEENYLNEERFALAYAGGKYRMKQWGRVKIKYELKQKQVSNYSINKALKQFDEEEYRQTLQKLANDKYALLKGEQYLVRKKKTMDYLIQRGYETDLITAAVNDIIKK</sequence>
<comment type="caution">
    <text evidence="8">The sequence shown here is derived from an EMBL/GenBank/DDBJ whole genome shotgun (WGS) entry which is preliminary data.</text>
</comment>
<dbReference type="PANTHER" id="PTHR33602:SF1">
    <property type="entry name" value="REGULATORY PROTEIN RECX FAMILY PROTEIN"/>
    <property type="match status" value="1"/>
</dbReference>
<comment type="function">
    <text evidence="5">Modulates RecA activity.</text>
</comment>
<evidence type="ECO:0000259" key="7">
    <source>
        <dbReference type="Pfam" id="PF21981"/>
    </source>
</evidence>
<evidence type="ECO:0000313" key="8">
    <source>
        <dbReference type="EMBL" id="MFD2918960.1"/>
    </source>
</evidence>
<reference evidence="9" key="1">
    <citation type="journal article" date="2019" name="Int. J. Syst. Evol. Microbiol.">
        <title>The Global Catalogue of Microorganisms (GCM) 10K type strain sequencing project: providing services to taxonomists for standard genome sequencing and annotation.</title>
        <authorList>
            <consortium name="The Broad Institute Genomics Platform"/>
            <consortium name="The Broad Institute Genome Sequencing Center for Infectious Disease"/>
            <person name="Wu L."/>
            <person name="Ma J."/>
        </authorList>
    </citation>
    <scope>NUCLEOTIDE SEQUENCE [LARGE SCALE GENOMIC DNA]</scope>
    <source>
        <strain evidence="9">KCTC 23299</strain>
    </source>
</reference>
<dbReference type="Pfam" id="PF21981">
    <property type="entry name" value="RecX_HTH3"/>
    <property type="match status" value="1"/>
</dbReference>
<evidence type="ECO:0000256" key="1">
    <source>
        <dbReference type="ARBA" id="ARBA00004496"/>
    </source>
</evidence>
<dbReference type="EMBL" id="JBHUOZ010000001">
    <property type="protein sequence ID" value="MFD2918960.1"/>
    <property type="molecule type" value="Genomic_DNA"/>
</dbReference>
<dbReference type="InterPro" id="IPR003783">
    <property type="entry name" value="Regulatory_RecX"/>
</dbReference>
<proteinExistence type="inferred from homology"/>
<dbReference type="RefSeq" id="WP_386095647.1">
    <property type="nucleotide sequence ID" value="NZ_JBHUOZ010000001.1"/>
</dbReference>
<evidence type="ECO:0000259" key="6">
    <source>
        <dbReference type="Pfam" id="PF02631"/>
    </source>
</evidence>
<evidence type="ECO:0000256" key="3">
    <source>
        <dbReference type="ARBA" id="ARBA00018111"/>
    </source>
</evidence>
<dbReference type="Proteomes" id="UP001597511">
    <property type="component" value="Unassembled WGS sequence"/>
</dbReference>
<dbReference type="Pfam" id="PF02631">
    <property type="entry name" value="RecX_HTH2"/>
    <property type="match status" value="1"/>
</dbReference>
<keyword evidence="9" id="KW-1185">Reference proteome</keyword>
<evidence type="ECO:0000256" key="5">
    <source>
        <dbReference type="HAMAP-Rule" id="MF_01114"/>
    </source>
</evidence>
<organism evidence="8 9">
    <name type="scientific">Terrimonas rubra</name>
    <dbReference type="NCBI Taxonomy" id="1035890"/>
    <lineage>
        <taxon>Bacteria</taxon>
        <taxon>Pseudomonadati</taxon>
        <taxon>Bacteroidota</taxon>
        <taxon>Chitinophagia</taxon>
        <taxon>Chitinophagales</taxon>
        <taxon>Chitinophagaceae</taxon>
        <taxon>Terrimonas</taxon>
    </lineage>
</organism>
<dbReference type="Gene3D" id="1.10.10.10">
    <property type="entry name" value="Winged helix-like DNA-binding domain superfamily/Winged helix DNA-binding domain"/>
    <property type="match status" value="2"/>
</dbReference>
<evidence type="ECO:0000313" key="9">
    <source>
        <dbReference type="Proteomes" id="UP001597511"/>
    </source>
</evidence>
<dbReference type="PANTHER" id="PTHR33602">
    <property type="entry name" value="REGULATORY PROTEIN RECX FAMILY PROTEIN"/>
    <property type="match status" value="1"/>
</dbReference>